<sequence length="3346" mass="368352">MSSEGIASAIRYLAEAIRGLSAEISRSRQASSSAEVPEEELGEWEVIEEQSSVPGAPSDFNATIRFEAETGPPPIPEFLLALARKKLRSTKASAEDRAAAAFSEGFWCRIGWLCNVELVSNYNPALPPTIWLIQKDQGISNLARTTSRWEADRLCASIPGASVVQKFPTITELQIFCAGAQLPRSVRFAKATSPSLLIFDVPDLISAGGESVATFALPLISRQGGLLVALPVGVLEDEAFARSPADEDQMVGPMKVFEGIELYEEDDTGSGAIQVTQCGLSCSVVICDFLDTVLQYMREYDPVTDSTTEVIPFDESRPAAVPLHAELLQPALDWARSETEGRVLFYSAREELDVPDGPPIAAPKKATAKRISNAALAEKVSALTAQMQLLMKQQPVQGGGQPPAIPGPPSQPAGHAAELGTFNYGARIPPVSMGLAKEGGAKQTLVGPPPKVRALAPVFQMPAEEPYHPLDDGLQQDTAMAALTQQSAALTALVSHLINQEGSLDLSGVPGASTSSTKGTLKRERMQQDLAARKSSFFLQVQQQVYKKLHPSRLMPKTEEDLAQAQVSLLTYLERYGGYRGQREAGLCMWILAHAMDAAASSDFLATKEYLALAVMALEQSVFDAGDWSLAYVLAMTEDPPATLFTERMSTITAAGRPFSPLVPPALASTNLAYIKELEVLATRRSETRAKRGQPGGVPEPPEAKGASLPEEAEGYSRCLGTASGCTTPMAISLEEILFGPGKSREFEQHRQACNKASYESFSGILPLDGQDGSSHVDVPVEKETAEKPSEIQLVSYLQWCSKLTKLVLRTRTTFSAFLHLSIRISKSLCPRGRLAPTFFPIPVPLQGIFDRMTAAPSQKKRISLSLNRAVHVVSMAMNFWHFGGDFRERDELWQTPNSMHRRFYGFVRSIIKSDGLSTEFDILRSGRRNPELFARLFDLVDFFKAKGCSAGPYDRAFQGYEVPRDEFRFPELQPYRDLDPARLKVTGRGHWDISDYLTENLLMAYKEPLILRLDRTPQPWEYPRLRDDQETILKLAQVWDKNGLLLLHRDGVDERRDFQKVRIFNAYKSKTVDRQIGDRRGMNAVEAVIKGPSNNLPAGADLCDVVVDTKRQRLSISISDRKDYYHQIQVTRQRAVSNTLGPGLPEEWLEGLDAYGVFLLRAASKKRYDRLRDGDQLGVQLTANKPCRHSTQFEGLVIDDFFSVSVEPQGMSADQAVAVKSYHLAQQAYEAVGLQGSPDKDKCGVDEGKTIGAYLNSAHRALSRGVCTVGAPVEKRLSLAVLSLQLSQLPLTTYGLHSCVMGAWVSMMIYRRPMMSLFDAAFRLVVGDEAATRNQETLPLPRKVAQELTLAAVLSPLMLSNIGAQFDDFIYATDASEEKGAICRAKVSRQWQEVLFRSCRTKGAYTRLLSPVQALLTKINEYEEVGDEKIDLPTEKPGRPLAFVFEFLEIFSGASGVTEFVSGFGVVCGPPIDISISEEYNMKEPHLVAWVTHLLAEGTLKAVLLMPPCTTFSIMRRHALRDKSFPFGYDPSDPQTEDGNILAHRSFQVGFTAAANGAIAVIEKPHSSKMKYLPSWEVLCNLAAASLVRSDSCQFGSIHRKSFSFLGINVDLQPIALRCPGTCNHVQIQGAYTKASATYVPRLAYGLAHCIAHGVLQIRKHAFDVAGSEGSGLESQLVNEVMLTSDWEVLKVWSFKAQSHINLLELKSAERLVETQVKRLASMRFLSLVDSNVSRGALGKGRSASKAVMAILRRINSTLVAGDLYMVNPFCPTRLNVADDPTRDRDLRLIILLSFPSFLQWGDRLDFSCMDFDSTLGYPGLPEGRVTLEVTNRLRERYWKSFLEWCQSEGLNFEALLREYHLHVDEINLVLTKYGRLLYTAGKPYAVYAETINMLTSKKPVLRRQLQGALDLAFNWVQAEPSAHHIAMPWQVLLSLLSVSLMWGWVDVAGCIALGWGALLRAGEIFAAKRRDLLLPRDVDETILFAILSIHEPKTRHSGPRHQAAKLDTPDLLQVVDLAFGGKSEGTRLWEKSGQTLRMRFKELLRELRLPLEKFNGMKPLDLGSLRAGGATWHLQVTENSEYCRRKGRWINMKTMEIYVQETTSILYLKRIPSEARTKVLTVAQIKRLNLEDGSYTDLCNIPGRCLNACGIHPQTNLLYCNERPGNDNLVRVDCDINVAELETRTVEGTVGAYVPVTGSLCFLGRLQNTFSANLDVDGNFWFKTKDENFGTRGGALYRITNATLGTLIGSTVPVTSGPRIDGARDNQVVVGRQNLQRIFDLNVVFLDFGPTLGVGEQEYVVGCWSNLVYVQQVVQALGKTICTIWPLWPSFWGALLLAPRGLLLPELSAKVDRLAARIEAIEGQRGQFEPAPGHVYKCRPTKPIDLANKAYIVLKAPDFECPLLRESASAYRSSVQGFGSELNIALDLEEEASEAILAQAAILMRREGGLLLALPSGTLSADQLPPTSEGDPFSVFGAKTLATVPAQLLFAEEEVELLDVLFVDAEVSIRNFMEVMPDPAVPESMITFGSGPAGLPDVPAVMAAARKWIASTAHQAPEMLCGRGAGRRGDYEPHKECRDRSKRHSKAQEQKNDQCKCGREARRGGWSFANSDNSDRCTTEGAGGATCSDAAPCNVPTKSQPDACFSASSEFCEDDGEPSENESTSGCSEGIRAATYGHTHGRGRGGGSSDASRQYAGPCSSPAIEGPYELGGFFLAVFQNMCKRVKPASKLPGTVEAAQAMDLSMLTCLEKFGGYGSCHEWGLIQSGAHLRLCTERGSGGGEREHCSNYDCTQAAQDDNTWDLAYPLMLLEEPPSQLWSYRPAVTQGRLRAFAPLCAQKCAIVALAYAKEADYIQNRKAEISKPKQQATEVTATCGRGALACSEKMPVAKASDYGERRKLLHVAVMALNFTHDRAPLSYLMWQQLPGVVSRLAKVWDARGLLRLVPSELAPADYRLFTRVFNNYKPVDADRQIGDRRGTLLKGAALLLTAKGAYAEHDVYGSDDKDVYGKRVFKVVGAEVDSRDEVVGSGAVICGPTAGKRIALALVAALSSSWPYTSDSLDASLVGSIVSARMFRRLPMAILDQVFHVVSPKELDPEHPVLRPLSRAAAQELAIFAALAPVCCSNLAVPMHPKIYATVISHTYGPDFEQLPTSFFGEEEERTSYENPVGFDRTSPRVLQGNALAACKRTEAMGVLKALVDPISNDLALSCEWKIEGKNLLECPKTYATAVCSAFSPFWDYLAGLDPATQSHGDRMRQAARAGIELGLEKSIKHAEETLFCHQMYYKPWVFHTDQDRGRSLWLIRATENIELVRRRGRWASCKFLEIYLQEVAAETYINDLEDS</sequence>
<evidence type="ECO:0000313" key="2">
    <source>
        <dbReference type="EMBL" id="CAI4004871.1"/>
    </source>
</evidence>
<evidence type="ECO:0000313" key="3">
    <source>
        <dbReference type="EMBL" id="CAL1158246.1"/>
    </source>
</evidence>
<dbReference type="Proteomes" id="UP001152797">
    <property type="component" value="Unassembled WGS sequence"/>
</dbReference>
<feature type="compositionally biased region" description="Basic and acidic residues" evidence="1">
    <location>
        <begin position="2569"/>
        <end position="2581"/>
    </location>
</feature>
<keyword evidence="4" id="KW-1185">Reference proteome</keyword>
<evidence type="ECO:0000313" key="4">
    <source>
        <dbReference type="Proteomes" id="UP001152797"/>
    </source>
</evidence>
<comment type="caution">
    <text evidence="2">The sequence shown here is derived from an EMBL/GenBank/DDBJ whole genome shotgun (WGS) entry which is preliminary data.</text>
</comment>
<name>A0A9P1GBM5_9DINO</name>
<feature type="region of interest" description="Disordered" evidence="1">
    <location>
        <begin position="2562"/>
        <end position="2598"/>
    </location>
</feature>
<gene>
    <name evidence="2" type="ORF">C1SCF055_LOCUS30640</name>
</gene>
<dbReference type="EMBL" id="CAMXCT030003516">
    <property type="protein sequence ID" value="CAL4792183.1"/>
    <property type="molecule type" value="Genomic_DNA"/>
</dbReference>
<reference evidence="3" key="2">
    <citation type="submission" date="2024-04" db="EMBL/GenBank/DDBJ databases">
        <authorList>
            <person name="Chen Y."/>
            <person name="Shah S."/>
            <person name="Dougan E. K."/>
            <person name="Thang M."/>
            <person name="Chan C."/>
        </authorList>
    </citation>
    <scope>NUCLEOTIDE SEQUENCE [LARGE SCALE GENOMIC DNA]</scope>
</reference>
<dbReference type="OrthoDB" id="443539at2759"/>
<accession>A0A9P1GBM5</accession>
<reference evidence="2" key="1">
    <citation type="submission" date="2022-10" db="EMBL/GenBank/DDBJ databases">
        <authorList>
            <person name="Chen Y."/>
            <person name="Dougan E. K."/>
            <person name="Chan C."/>
            <person name="Rhodes N."/>
            <person name="Thang M."/>
        </authorList>
    </citation>
    <scope>NUCLEOTIDE SEQUENCE</scope>
</reference>
<proteinExistence type="predicted"/>
<dbReference type="EMBL" id="CAMXCT010003516">
    <property type="protein sequence ID" value="CAI4004871.1"/>
    <property type="molecule type" value="Genomic_DNA"/>
</dbReference>
<dbReference type="EMBL" id="CAMXCT020003516">
    <property type="protein sequence ID" value="CAL1158246.1"/>
    <property type="molecule type" value="Genomic_DNA"/>
</dbReference>
<protein>
    <submittedName>
        <fullName evidence="2">Uncharacterized protein</fullName>
    </submittedName>
</protein>
<evidence type="ECO:0000256" key="1">
    <source>
        <dbReference type="SAM" id="MobiDB-lite"/>
    </source>
</evidence>
<organism evidence="2">
    <name type="scientific">Cladocopium goreaui</name>
    <dbReference type="NCBI Taxonomy" id="2562237"/>
    <lineage>
        <taxon>Eukaryota</taxon>
        <taxon>Sar</taxon>
        <taxon>Alveolata</taxon>
        <taxon>Dinophyceae</taxon>
        <taxon>Suessiales</taxon>
        <taxon>Symbiodiniaceae</taxon>
        <taxon>Cladocopium</taxon>
    </lineage>
</organism>
<feature type="compositionally biased region" description="Basic and acidic residues" evidence="1">
    <location>
        <begin position="2588"/>
        <end position="2598"/>
    </location>
</feature>
<feature type="region of interest" description="Disordered" evidence="1">
    <location>
        <begin position="685"/>
        <end position="712"/>
    </location>
</feature>